<dbReference type="InterPro" id="IPR000917">
    <property type="entry name" value="Sulfatase_N"/>
</dbReference>
<evidence type="ECO:0000256" key="1">
    <source>
        <dbReference type="ARBA" id="ARBA00008779"/>
    </source>
</evidence>
<feature type="non-terminal residue" evidence="6">
    <location>
        <position position="108"/>
    </location>
</feature>
<dbReference type="GO" id="GO:0004065">
    <property type="term" value="F:arylsulfatase activity"/>
    <property type="evidence" value="ECO:0007669"/>
    <property type="project" value="TreeGrafter"/>
</dbReference>
<reference evidence="6" key="1">
    <citation type="submission" date="2018-05" db="EMBL/GenBank/DDBJ databases">
        <authorList>
            <person name="Lanie J.A."/>
            <person name="Ng W.-L."/>
            <person name="Kazmierczak K.M."/>
            <person name="Andrzejewski T.M."/>
            <person name="Davidsen T.M."/>
            <person name="Wayne K.J."/>
            <person name="Tettelin H."/>
            <person name="Glass J.I."/>
            <person name="Rusch D."/>
            <person name="Podicherti R."/>
            <person name="Tsui H.-C.T."/>
            <person name="Winkler M.E."/>
        </authorList>
    </citation>
    <scope>NUCLEOTIDE SEQUENCE</scope>
</reference>
<dbReference type="EMBL" id="UINC01035794">
    <property type="protein sequence ID" value="SVB28775.1"/>
    <property type="molecule type" value="Genomic_DNA"/>
</dbReference>
<feature type="domain" description="Sulfatase N-terminal" evidence="5">
    <location>
        <begin position="24"/>
        <end position="98"/>
    </location>
</feature>
<keyword evidence="4" id="KW-0106">Calcium</keyword>
<organism evidence="6">
    <name type="scientific">marine metagenome</name>
    <dbReference type="NCBI Taxonomy" id="408172"/>
    <lineage>
        <taxon>unclassified sequences</taxon>
        <taxon>metagenomes</taxon>
        <taxon>ecological metagenomes</taxon>
    </lineage>
</organism>
<dbReference type="AlphaFoldDB" id="A0A382CRP0"/>
<keyword evidence="2" id="KW-0479">Metal-binding</keyword>
<dbReference type="Pfam" id="PF00884">
    <property type="entry name" value="Sulfatase"/>
    <property type="match status" value="1"/>
</dbReference>
<evidence type="ECO:0000256" key="4">
    <source>
        <dbReference type="ARBA" id="ARBA00022837"/>
    </source>
</evidence>
<dbReference type="SUPFAM" id="SSF53649">
    <property type="entry name" value="Alkaline phosphatase-like"/>
    <property type="match status" value="1"/>
</dbReference>
<dbReference type="InterPro" id="IPR017850">
    <property type="entry name" value="Alkaline_phosphatase_core_sf"/>
</dbReference>
<dbReference type="InterPro" id="IPR050738">
    <property type="entry name" value="Sulfatase"/>
</dbReference>
<dbReference type="GO" id="GO:0046872">
    <property type="term" value="F:metal ion binding"/>
    <property type="evidence" value="ECO:0007669"/>
    <property type="project" value="UniProtKB-KW"/>
</dbReference>
<sequence length="108" mass="11672">MKKYVLTLCFLVLTASYASSAERPNILFIFTDDHALKSLSAYGGPLAKIAPSPHLDRIAKEGMLFEHCLVSTSICAPSRAVVLTGKYSHLNGQLTNKGSFDGTQQTVP</sequence>
<evidence type="ECO:0000313" key="6">
    <source>
        <dbReference type="EMBL" id="SVB28775.1"/>
    </source>
</evidence>
<proteinExistence type="inferred from homology"/>
<evidence type="ECO:0000256" key="2">
    <source>
        <dbReference type="ARBA" id="ARBA00022723"/>
    </source>
</evidence>
<comment type="similarity">
    <text evidence="1">Belongs to the sulfatase family.</text>
</comment>
<gene>
    <name evidence="6" type="ORF">METZ01_LOCUS181629</name>
</gene>
<dbReference type="PROSITE" id="PS00523">
    <property type="entry name" value="SULFATASE_1"/>
    <property type="match status" value="1"/>
</dbReference>
<dbReference type="PANTHER" id="PTHR42693">
    <property type="entry name" value="ARYLSULFATASE FAMILY MEMBER"/>
    <property type="match status" value="1"/>
</dbReference>
<protein>
    <recommendedName>
        <fullName evidence="5">Sulfatase N-terminal domain-containing protein</fullName>
    </recommendedName>
</protein>
<dbReference type="Gene3D" id="3.40.720.10">
    <property type="entry name" value="Alkaline Phosphatase, subunit A"/>
    <property type="match status" value="1"/>
</dbReference>
<dbReference type="PANTHER" id="PTHR42693:SF53">
    <property type="entry name" value="ENDO-4-O-SULFATASE"/>
    <property type="match status" value="1"/>
</dbReference>
<dbReference type="InterPro" id="IPR024607">
    <property type="entry name" value="Sulfatase_CS"/>
</dbReference>
<accession>A0A382CRP0</accession>
<keyword evidence="3" id="KW-0378">Hydrolase</keyword>
<evidence type="ECO:0000256" key="3">
    <source>
        <dbReference type="ARBA" id="ARBA00022801"/>
    </source>
</evidence>
<evidence type="ECO:0000259" key="5">
    <source>
        <dbReference type="Pfam" id="PF00884"/>
    </source>
</evidence>
<name>A0A382CRP0_9ZZZZ</name>